<evidence type="ECO:0000313" key="3">
    <source>
        <dbReference type="Proteomes" id="UP000501443"/>
    </source>
</evidence>
<feature type="transmembrane region" description="Helical" evidence="1">
    <location>
        <begin position="26"/>
        <end position="42"/>
    </location>
</feature>
<dbReference type="Proteomes" id="UP000501443">
    <property type="component" value="Chromosome 1"/>
</dbReference>
<sequence length="58" mass="6264">MRAILVIAVILQIIVAVQTEGLTRALAELSAFLLVLGIVFSFKQKKRAQAAKDIGRLG</sequence>
<dbReference type="AlphaFoldDB" id="A0AAE7DWC4"/>
<name>A0AAE7DWC4_9VIBR</name>
<accession>A0AAE7DWC4</accession>
<organism evidence="2 3">
    <name type="scientific">Vibrio europaeus</name>
    <dbReference type="NCBI Taxonomy" id="300876"/>
    <lineage>
        <taxon>Bacteria</taxon>
        <taxon>Pseudomonadati</taxon>
        <taxon>Pseudomonadota</taxon>
        <taxon>Gammaproteobacteria</taxon>
        <taxon>Vibrionales</taxon>
        <taxon>Vibrionaceae</taxon>
        <taxon>Vibrio</taxon>
        <taxon>Vibrio oreintalis group</taxon>
    </lineage>
</organism>
<evidence type="ECO:0000313" key="2">
    <source>
        <dbReference type="EMBL" id="QJY36697.1"/>
    </source>
</evidence>
<dbReference type="RefSeq" id="WP_171801868.1">
    <property type="nucleotide sequence ID" value="NZ_CP053541.1"/>
</dbReference>
<reference evidence="2 3" key="1">
    <citation type="submission" date="2020-05" db="EMBL/GenBank/DDBJ databases">
        <title>First description outside Europe of the emergent pathogen for shellfish aquaculture Vibrio europaeus.</title>
        <authorList>
            <person name="Dubert J."/>
            <person name="Rojas R."/>
        </authorList>
    </citation>
    <scope>NUCLEOTIDE SEQUENCE [LARGE SCALE GENOMIC DNA]</scope>
    <source>
        <strain evidence="2 3">NPI-1</strain>
    </source>
</reference>
<evidence type="ECO:0000256" key="1">
    <source>
        <dbReference type="SAM" id="Phobius"/>
    </source>
</evidence>
<evidence type="ECO:0008006" key="4">
    <source>
        <dbReference type="Google" id="ProtNLM"/>
    </source>
</evidence>
<keyword evidence="1" id="KW-0472">Membrane</keyword>
<dbReference type="EMBL" id="CP053541">
    <property type="protein sequence ID" value="QJY36697.1"/>
    <property type="molecule type" value="Genomic_DNA"/>
</dbReference>
<keyword evidence="1" id="KW-0812">Transmembrane</keyword>
<gene>
    <name evidence="2" type="ORF">HOO69_08715</name>
</gene>
<keyword evidence="1" id="KW-1133">Transmembrane helix</keyword>
<proteinExistence type="predicted"/>
<protein>
    <recommendedName>
        <fullName evidence="4">O-succinylbenzoic acid--CoA ligase</fullName>
    </recommendedName>
</protein>